<sequence>MSTAAACFRFGANATEGEFTRVFRSNHFCILIAFSTPTPSDHPSPLPKAFQRGVPSGFVDCDGRYSNRVNESLKWMNGSSLPRDADSSRI</sequence>
<gene>
    <name evidence="1" type="ORF">CDAR_176431</name>
</gene>
<evidence type="ECO:0000313" key="2">
    <source>
        <dbReference type="Proteomes" id="UP001054837"/>
    </source>
</evidence>
<dbReference type="Proteomes" id="UP001054837">
    <property type="component" value="Unassembled WGS sequence"/>
</dbReference>
<protein>
    <submittedName>
        <fullName evidence="1">Uncharacterized protein</fullName>
    </submittedName>
</protein>
<organism evidence="1 2">
    <name type="scientific">Caerostris darwini</name>
    <dbReference type="NCBI Taxonomy" id="1538125"/>
    <lineage>
        <taxon>Eukaryota</taxon>
        <taxon>Metazoa</taxon>
        <taxon>Ecdysozoa</taxon>
        <taxon>Arthropoda</taxon>
        <taxon>Chelicerata</taxon>
        <taxon>Arachnida</taxon>
        <taxon>Araneae</taxon>
        <taxon>Araneomorphae</taxon>
        <taxon>Entelegynae</taxon>
        <taxon>Araneoidea</taxon>
        <taxon>Araneidae</taxon>
        <taxon>Caerostris</taxon>
    </lineage>
</organism>
<dbReference type="EMBL" id="BPLQ01004061">
    <property type="protein sequence ID" value="GIY05165.1"/>
    <property type="molecule type" value="Genomic_DNA"/>
</dbReference>
<evidence type="ECO:0000313" key="1">
    <source>
        <dbReference type="EMBL" id="GIY05165.1"/>
    </source>
</evidence>
<comment type="caution">
    <text evidence="1">The sequence shown here is derived from an EMBL/GenBank/DDBJ whole genome shotgun (WGS) entry which is preliminary data.</text>
</comment>
<dbReference type="AlphaFoldDB" id="A0AAV4QAZ4"/>
<proteinExistence type="predicted"/>
<accession>A0AAV4QAZ4</accession>
<reference evidence="1 2" key="1">
    <citation type="submission" date="2021-06" db="EMBL/GenBank/DDBJ databases">
        <title>Caerostris darwini draft genome.</title>
        <authorList>
            <person name="Kono N."/>
            <person name="Arakawa K."/>
        </authorList>
    </citation>
    <scope>NUCLEOTIDE SEQUENCE [LARGE SCALE GENOMIC DNA]</scope>
</reference>
<name>A0AAV4QAZ4_9ARAC</name>
<keyword evidence="2" id="KW-1185">Reference proteome</keyword>